<accession>A0A6S6PAE7</accession>
<feature type="compositionally biased region" description="Low complexity" evidence="1">
    <location>
        <begin position="346"/>
        <end position="359"/>
    </location>
</feature>
<feature type="compositionally biased region" description="Low complexity" evidence="1">
    <location>
        <begin position="407"/>
        <end position="419"/>
    </location>
</feature>
<dbReference type="InterPro" id="IPR029058">
    <property type="entry name" value="AB_hydrolase_fold"/>
</dbReference>
<feature type="region of interest" description="Disordered" evidence="1">
    <location>
        <begin position="343"/>
        <end position="419"/>
    </location>
</feature>
<dbReference type="InterPro" id="IPR013228">
    <property type="entry name" value="PE-PPE_C"/>
</dbReference>
<dbReference type="RefSeq" id="WP_185293352.1">
    <property type="nucleotide sequence ID" value="NZ_AP023287.1"/>
</dbReference>
<sequence>MAKHRKLRNTRIGPLATAAVAVGISAPLAVGHAVDASAEPRDLVIGVGGALNPTSDRVRDKFRGELVADLEAAGYTFEGVQYSAWPLPIDPSVAEGVPKLHTAIDGADGGRVVVIGYSEGALVAEQVRRDLSPATGGPARDDLQFVLIASPFVPNGGIYARFPGLRLPGFTSTGPTQPSEYDTTYYSREYDLVADFPAYGNPLSLANAVVGFLYFHGDHGVDPVDLETQPTSVREVVNGKGGKDVYILIRAEHLPLLQPLRDISALTGTTVFTEPVLGAVEPALRVLVDMGYTDRDYRTIGVDEAADYQDADRPTRFSPVIPAERVRQTAEALPAAIRDGLENLVDAVTPKPAKPTPKTTKPEEDEDEDEALTSRLEDDSEADPEESDASDASDDSADAPTDDDSTDAPSEASDTAAAA</sequence>
<dbReference type="EMBL" id="AP023287">
    <property type="protein sequence ID" value="BCI55684.1"/>
    <property type="molecule type" value="Genomic_DNA"/>
</dbReference>
<dbReference type="Gene3D" id="3.40.50.1820">
    <property type="entry name" value="alpha/beta hydrolase"/>
    <property type="match status" value="1"/>
</dbReference>
<dbReference type="Proteomes" id="UP000515734">
    <property type="component" value="Chromosome"/>
</dbReference>
<organism evidence="3 4">
    <name type="scientific">Mycolicibacterium litorale</name>
    <dbReference type="NCBI Taxonomy" id="758802"/>
    <lineage>
        <taxon>Bacteria</taxon>
        <taxon>Bacillati</taxon>
        <taxon>Actinomycetota</taxon>
        <taxon>Actinomycetes</taxon>
        <taxon>Mycobacteriales</taxon>
        <taxon>Mycobacteriaceae</taxon>
        <taxon>Mycolicibacterium</taxon>
    </lineage>
</organism>
<dbReference type="AlphaFoldDB" id="A0A6S6PAE7"/>
<dbReference type="Pfam" id="PF08237">
    <property type="entry name" value="PE-PPE"/>
    <property type="match status" value="1"/>
</dbReference>
<evidence type="ECO:0000256" key="1">
    <source>
        <dbReference type="SAM" id="MobiDB-lite"/>
    </source>
</evidence>
<evidence type="ECO:0000259" key="2">
    <source>
        <dbReference type="Pfam" id="PF08237"/>
    </source>
</evidence>
<feature type="compositionally biased region" description="Acidic residues" evidence="1">
    <location>
        <begin position="378"/>
        <end position="406"/>
    </location>
</feature>
<evidence type="ECO:0000313" key="4">
    <source>
        <dbReference type="Proteomes" id="UP000515734"/>
    </source>
</evidence>
<reference evidence="3 4" key="1">
    <citation type="submission" date="2020-07" db="EMBL/GenBank/DDBJ databases">
        <title>Complete genome sequence of Mycolicibacterium litorale like strain isolated from cardiac implantable electronic device infection.</title>
        <authorList>
            <person name="Fukano H."/>
            <person name="Miyama H."/>
            <person name="Hoshino Y."/>
        </authorList>
    </citation>
    <scope>NUCLEOTIDE SEQUENCE [LARGE SCALE GENOMIC DNA]</scope>
    <source>
        <strain evidence="3 4">NIIDNTM18</strain>
    </source>
</reference>
<gene>
    <name evidence="3" type="ORF">NIIDNTM18_49620</name>
</gene>
<feature type="domain" description="PE-PPE" evidence="2">
    <location>
        <begin position="88"/>
        <end position="292"/>
    </location>
</feature>
<dbReference type="SUPFAM" id="SSF53474">
    <property type="entry name" value="alpha/beta-Hydrolases"/>
    <property type="match status" value="1"/>
</dbReference>
<evidence type="ECO:0000313" key="3">
    <source>
        <dbReference type="EMBL" id="BCI55684.1"/>
    </source>
</evidence>
<proteinExistence type="predicted"/>
<name>A0A6S6PAE7_9MYCO</name>
<protein>
    <recommendedName>
        <fullName evidence="2">PE-PPE domain-containing protein</fullName>
    </recommendedName>
</protein>